<dbReference type="PROSITE" id="PS50943">
    <property type="entry name" value="HTH_CROC1"/>
    <property type="match status" value="1"/>
</dbReference>
<name>A0A1C4UEQ9_9ACTN</name>
<sequence>MRVGMQHRAGFGQWLRALRDTRGLTQEELAEASGSSVRTIREMERGRVRTPQRRTVALLADALGLAGADRDRFVGLARAGHRPQPDPGVVAAAPVLPSELPAAVPNLVGREAELTVLARLTTGVTDGSATTASVVVLHGPPGTGKSSLAVAAGHRLGTAFTDGQLFLDLHGTAPTDTGRADGGRAVGARADTGRADGARVDTGRVDTGRTGGAFAGIVDPAEALAGLLRSLGVPEEVIPGQPEQRGRLFRTLTRDRRLLIVVDDAADEAQVRSLLPAGRHCLTLVTSRRPLTGLTGAVRVPVGLLAPDAAWRLLASITGEDRLAADPTGTAELVELCGRLPLAIRVAGNRLASRPGWPVAQLVAQLADPRRRLTALTAGDLDVRATFDVSYRRLGATIAGVFRRASLVPGAEFDAGLLAAVTHVDVESAAAAAEELVDAGLLLPRGDRYAFHGLTRIYARERLALEE</sequence>
<dbReference type="PANTHER" id="PTHR47691">
    <property type="entry name" value="REGULATOR-RELATED"/>
    <property type="match status" value="1"/>
</dbReference>
<reference evidence="3 4" key="1">
    <citation type="submission" date="2016-06" db="EMBL/GenBank/DDBJ databases">
        <authorList>
            <person name="Kjaerup R.B."/>
            <person name="Dalgaard T.S."/>
            <person name="Juul-Madsen H.R."/>
        </authorList>
    </citation>
    <scope>NUCLEOTIDE SEQUENCE [LARGE SCALE GENOMIC DNA]</scope>
    <source>
        <strain evidence="3 4">DSM 45626</strain>
    </source>
</reference>
<gene>
    <name evidence="3" type="ORF">GA0070558_103125</name>
</gene>
<evidence type="ECO:0000313" key="4">
    <source>
        <dbReference type="Proteomes" id="UP000199375"/>
    </source>
</evidence>
<dbReference type="SUPFAM" id="SSF52540">
    <property type="entry name" value="P-loop containing nucleoside triphosphate hydrolases"/>
    <property type="match status" value="1"/>
</dbReference>
<dbReference type="InterPro" id="IPR027417">
    <property type="entry name" value="P-loop_NTPase"/>
</dbReference>
<dbReference type="Proteomes" id="UP000199375">
    <property type="component" value="Unassembled WGS sequence"/>
</dbReference>
<evidence type="ECO:0000256" key="1">
    <source>
        <dbReference type="SAM" id="MobiDB-lite"/>
    </source>
</evidence>
<dbReference type="GO" id="GO:0003677">
    <property type="term" value="F:DNA binding"/>
    <property type="evidence" value="ECO:0007669"/>
    <property type="project" value="InterPro"/>
</dbReference>
<dbReference type="SMART" id="SM00530">
    <property type="entry name" value="HTH_XRE"/>
    <property type="match status" value="1"/>
</dbReference>
<accession>A0A1C4UEQ9</accession>
<dbReference type="Pfam" id="PF13560">
    <property type="entry name" value="HTH_31"/>
    <property type="match status" value="1"/>
</dbReference>
<evidence type="ECO:0000313" key="3">
    <source>
        <dbReference type="EMBL" id="SCE70175.1"/>
    </source>
</evidence>
<dbReference type="Gene3D" id="3.40.50.300">
    <property type="entry name" value="P-loop containing nucleotide triphosphate hydrolases"/>
    <property type="match status" value="1"/>
</dbReference>
<dbReference type="PRINTS" id="PR00364">
    <property type="entry name" value="DISEASERSIST"/>
</dbReference>
<feature type="compositionally biased region" description="Basic and acidic residues" evidence="1">
    <location>
        <begin position="191"/>
        <end position="204"/>
    </location>
</feature>
<dbReference type="Gene3D" id="1.10.260.40">
    <property type="entry name" value="lambda repressor-like DNA-binding domains"/>
    <property type="match status" value="1"/>
</dbReference>
<dbReference type="PANTHER" id="PTHR47691:SF3">
    <property type="entry name" value="HTH-TYPE TRANSCRIPTIONAL REGULATOR RV0890C-RELATED"/>
    <property type="match status" value="1"/>
</dbReference>
<dbReference type="InterPro" id="IPR010982">
    <property type="entry name" value="Lambda_DNA-bd_dom_sf"/>
</dbReference>
<dbReference type="SUPFAM" id="SSF47413">
    <property type="entry name" value="lambda repressor-like DNA-binding domains"/>
    <property type="match status" value="1"/>
</dbReference>
<proteinExistence type="predicted"/>
<organism evidence="3 4">
    <name type="scientific">Micromonospora haikouensis</name>
    <dbReference type="NCBI Taxonomy" id="686309"/>
    <lineage>
        <taxon>Bacteria</taxon>
        <taxon>Bacillati</taxon>
        <taxon>Actinomycetota</taxon>
        <taxon>Actinomycetes</taxon>
        <taxon>Micromonosporales</taxon>
        <taxon>Micromonosporaceae</taxon>
        <taxon>Micromonospora</taxon>
    </lineage>
</organism>
<feature type="domain" description="HTH cro/C1-type" evidence="2">
    <location>
        <begin position="15"/>
        <end position="70"/>
    </location>
</feature>
<protein>
    <submittedName>
        <fullName evidence="3">NB-ARC domain-containing protein</fullName>
    </submittedName>
</protein>
<feature type="region of interest" description="Disordered" evidence="1">
    <location>
        <begin position="177"/>
        <end position="204"/>
    </location>
</feature>
<evidence type="ECO:0000259" key="2">
    <source>
        <dbReference type="PROSITE" id="PS50943"/>
    </source>
</evidence>
<dbReference type="EMBL" id="FMCW01000003">
    <property type="protein sequence ID" value="SCE70175.1"/>
    <property type="molecule type" value="Genomic_DNA"/>
</dbReference>
<dbReference type="CDD" id="cd00093">
    <property type="entry name" value="HTH_XRE"/>
    <property type="match status" value="1"/>
</dbReference>
<dbReference type="AlphaFoldDB" id="A0A1C4UEQ9"/>
<dbReference type="GO" id="GO:0043531">
    <property type="term" value="F:ADP binding"/>
    <property type="evidence" value="ECO:0007669"/>
    <property type="project" value="InterPro"/>
</dbReference>
<dbReference type="InterPro" id="IPR001387">
    <property type="entry name" value="Cro/C1-type_HTH"/>
</dbReference>